<feature type="transmembrane region" description="Helical" evidence="1">
    <location>
        <begin position="69"/>
        <end position="86"/>
    </location>
</feature>
<protein>
    <submittedName>
        <fullName evidence="2">DUF5009 domain-containing protein</fullName>
    </submittedName>
</protein>
<dbReference type="OrthoDB" id="9788724at2"/>
<evidence type="ECO:0000313" key="3">
    <source>
        <dbReference type="Proteomes" id="UP000264217"/>
    </source>
</evidence>
<organism evidence="2 3">
    <name type="scientific">Mucilaginibacter conchicola</name>
    <dbReference type="NCBI Taxonomy" id="2303333"/>
    <lineage>
        <taxon>Bacteria</taxon>
        <taxon>Pseudomonadati</taxon>
        <taxon>Bacteroidota</taxon>
        <taxon>Sphingobacteriia</taxon>
        <taxon>Sphingobacteriales</taxon>
        <taxon>Sphingobacteriaceae</taxon>
        <taxon>Mucilaginibacter</taxon>
    </lineage>
</organism>
<dbReference type="PANTHER" id="PTHR31061">
    <property type="entry name" value="LD22376P"/>
    <property type="match status" value="1"/>
</dbReference>
<keyword evidence="3" id="KW-1185">Reference proteome</keyword>
<feature type="transmembrane region" description="Helical" evidence="1">
    <location>
        <begin position="296"/>
        <end position="315"/>
    </location>
</feature>
<reference evidence="2 3" key="1">
    <citation type="submission" date="2018-08" db="EMBL/GenBank/DDBJ databases">
        <title>Mucilaginibacter sp. MYSH2.</title>
        <authorList>
            <person name="Seo T."/>
        </authorList>
    </citation>
    <scope>NUCLEOTIDE SEQUENCE [LARGE SCALE GENOMIC DNA]</scope>
    <source>
        <strain evidence="2 3">MYSH2</strain>
    </source>
</reference>
<feature type="transmembrane region" description="Helical" evidence="1">
    <location>
        <begin position="154"/>
        <end position="172"/>
    </location>
</feature>
<keyword evidence="1" id="KW-0472">Membrane</keyword>
<gene>
    <name evidence="2" type="ORF">D0C36_07955</name>
</gene>
<feature type="transmembrane region" description="Helical" evidence="1">
    <location>
        <begin position="343"/>
        <end position="366"/>
    </location>
</feature>
<dbReference type="EMBL" id="QWDC01000001">
    <property type="protein sequence ID" value="RFZ95444.1"/>
    <property type="molecule type" value="Genomic_DNA"/>
</dbReference>
<feature type="transmembrane region" description="Helical" evidence="1">
    <location>
        <begin position="268"/>
        <end position="289"/>
    </location>
</feature>
<feature type="transmembrane region" description="Helical" evidence="1">
    <location>
        <begin position="239"/>
        <end position="262"/>
    </location>
</feature>
<feature type="transmembrane region" description="Helical" evidence="1">
    <location>
        <begin position="204"/>
        <end position="227"/>
    </location>
</feature>
<keyword evidence="1" id="KW-1133">Transmembrane helix</keyword>
<keyword evidence="1" id="KW-0812">Transmembrane</keyword>
<accession>A0A372NZZ7</accession>
<name>A0A372NZZ7_9SPHI</name>
<feature type="transmembrane region" description="Helical" evidence="1">
    <location>
        <begin position="129"/>
        <end position="147"/>
    </location>
</feature>
<dbReference type="AlphaFoldDB" id="A0A372NZZ7"/>
<feature type="transmembrane region" description="Helical" evidence="1">
    <location>
        <begin position="107"/>
        <end position="123"/>
    </location>
</feature>
<comment type="caution">
    <text evidence="2">The sequence shown here is derived from an EMBL/GenBank/DDBJ whole genome shotgun (WGS) entry which is preliminary data.</text>
</comment>
<evidence type="ECO:0000256" key="1">
    <source>
        <dbReference type="SAM" id="Phobius"/>
    </source>
</evidence>
<dbReference type="Proteomes" id="UP000264217">
    <property type="component" value="Unassembled WGS sequence"/>
</dbReference>
<dbReference type="PANTHER" id="PTHR31061:SF24">
    <property type="entry name" value="LD22376P"/>
    <property type="match status" value="1"/>
</dbReference>
<evidence type="ECO:0000313" key="2">
    <source>
        <dbReference type="EMBL" id="RFZ95444.1"/>
    </source>
</evidence>
<sequence>MVKNSTADQLATGRLVSLDVMRGIIMILLCGESCAVYESIRHLYNPEPEGGLIMQFFHHPWHGLRFWDLVQPAFMFMAGAAMYISFSRKLAKGSGWGDNFKHILIRSLKLFICGVALHCVYAGKPVWELWNVLTQLSFTTIVAYLIINRSYTFQIAFGVGLLVLTEILYRTILVPGFDQPFVEGHNFGSYTDTLLMGKINSDGWVTINCIPTAAHTIWGVLAGKLLISNKTSAQKISTLVIVGVIALVIGFGLDLSGVTPIIKRISTSSFAFASVGWVLLILAAVYWLIDVKQNTRYAWIATVVGMNAIFIYLFFETVGVQWVNHAVSIFSGQMLNMFLGVPAQIAAVVSALATLVLEWGLCYWLYKRGIFFKL</sequence>
<dbReference type="RefSeq" id="WP_117391007.1">
    <property type="nucleotide sequence ID" value="NZ_QWDC01000001.1"/>
</dbReference>
<proteinExistence type="predicted"/>